<dbReference type="GeneID" id="136088168"/>
<evidence type="ECO:0000256" key="2">
    <source>
        <dbReference type="SAM" id="MobiDB-lite"/>
    </source>
</evidence>
<feature type="region of interest" description="Disordered" evidence="2">
    <location>
        <begin position="93"/>
        <end position="124"/>
    </location>
</feature>
<dbReference type="Proteomes" id="UP001652625">
    <property type="component" value="Chromosome 12"/>
</dbReference>
<evidence type="ECO:0000256" key="1">
    <source>
        <dbReference type="SAM" id="Coils"/>
    </source>
</evidence>
<gene>
    <name evidence="4" type="primary">LOC136088168</name>
</gene>
<protein>
    <submittedName>
        <fullName evidence="4">Uncharacterized protein LOC136088168</fullName>
    </submittedName>
</protein>
<feature type="coiled-coil region" evidence="1">
    <location>
        <begin position="40"/>
        <end position="70"/>
    </location>
</feature>
<organism evidence="3 4">
    <name type="scientific">Hydra vulgaris</name>
    <name type="common">Hydra</name>
    <name type="synonym">Hydra attenuata</name>
    <dbReference type="NCBI Taxonomy" id="6087"/>
    <lineage>
        <taxon>Eukaryota</taxon>
        <taxon>Metazoa</taxon>
        <taxon>Cnidaria</taxon>
        <taxon>Hydrozoa</taxon>
        <taxon>Hydroidolina</taxon>
        <taxon>Anthoathecata</taxon>
        <taxon>Aplanulata</taxon>
        <taxon>Hydridae</taxon>
        <taxon>Hydra</taxon>
    </lineage>
</organism>
<reference evidence="4" key="1">
    <citation type="submission" date="2025-08" db="UniProtKB">
        <authorList>
            <consortium name="RefSeq"/>
        </authorList>
    </citation>
    <scope>IDENTIFICATION</scope>
</reference>
<dbReference type="RefSeq" id="XP_065667916.1">
    <property type="nucleotide sequence ID" value="XM_065811844.1"/>
</dbReference>
<evidence type="ECO:0000313" key="3">
    <source>
        <dbReference type="Proteomes" id="UP001652625"/>
    </source>
</evidence>
<keyword evidence="3" id="KW-1185">Reference proteome</keyword>
<proteinExistence type="predicted"/>
<sequence length="207" mass="24079">MLEIKSRRIRRNFTNLEHKLKLSSLEKSKLILKTIKVRHNLTLEDEKDNIKKILKQFERHVKKYSKLKQNKLVAELEIWRNEVGIKLPGNLPVAASSSSRGDVEEDGAPQAKRGRKSKRLSDQPEKRTYNKILDDFVDIVEKHASEQGVDKSEYLKEVVQRCEKRWGKMEGVKLSTISVQEAIALIYNLDLSINKYHVKYAIKYCCS</sequence>
<accession>A0ABM4D121</accession>
<keyword evidence="1" id="KW-0175">Coiled coil</keyword>
<name>A0ABM4D121_HYDVU</name>
<evidence type="ECO:0000313" key="4">
    <source>
        <dbReference type="RefSeq" id="XP_065667916.1"/>
    </source>
</evidence>